<dbReference type="GO" id="GO:0005829">
    <property type="term" value="C:cytosol"/>
    <property type="evidence" value="ECO:0007669"/>
    <property type="project" value="TreeGrafter"/>
</dbReference>
<accession>A0A932HZC2</accession>
<evidence type="ECO:0000259" key="2">
    <source>
        <dbReference type="Pfam" id="PF03358"/>
    </source>
</evidence>
<dbReference type="InterPro" id="IPR005025">
    <property type="entry name" value="FMN_Rdtase-like_dom"/>
</dbReference>
<feature type="domain" description="NADPH-dependent FMN reductase-like" evidence="2">
    <location>
        <begin position="17"/>
        <end position="157"/>
    </location>
</feature>
<dbReference type="Pfam" id="PF03358">
    <property type="entry name" value="FMN_red"/>
    <property type="match status" value="1"/>
</dbReference>
<feature type="region of interest" description="Disordered" evidence="1">
    <location>
        <begin position="1"/>
        <end position="30"/>
    </location>
</feature>
<reference evidence="3" key="1">
    <citation type="submission" date="2020-07" db="EMBL/GenBank/DDBJ databases">
        <title>Huge and variable diversity of episymbiotic CPR bacteria and DPANN archaea in groundwater ecosystems.</title>
        <authorList>
            <person name="He C.Y."/>
            <person name="Keren R."/>
            <person name="Whittaker M."/>
            <person name="Farag I.F."/>
            <person name="Doudna J."/>
            <person name="Cate J.H.D."/>
            <person name="Banfield J.F."/>
        </authorList>
    </citation>
    <scope>NUCLEOTIDE SEQUENCE</scope>
    <source>
        <strain evidence="3">NC_groundwater_763_Ag_S-0.2um_68_21</strain>
    </source>
</reference>
<dbReference type="InterPro" id="IPR050712">
    <property type="entry name" value="NAD(P)H-dep_reductase"/>
</dbReference>
<dbReference type="GO" id="GO:0016491">
    <property type="term" value="F:oxidoreductase activity"/>
    <property type="evidence" value="ECO:0007669"/>
    <property type="project" value="InterPro"/>
</dbReference>
<name>A0A932HZC2_UNCTE</name>
<protein>
    <submittedName>
        <fullName evidence="3">NAD(P)H-dependent oxidoreductase</fullName>
    </submittedName>
</protein>
<dbReference type="GO" id="GO:0010181">
    <property type="term" value="F:FMN binding"/>
    <property type="evidence" value="ECO:0007669"/>
    <property type="project" value="TreeGrafter"/>
</dbReference>
<dbReference type="AlphaFoldDB" id="A0A932HZC2"/>
<comment type="caution">
    <text evidence="3">The sequence shown here is derived from an EMBL/GenBank/DDBJ whole genome shotgun (WGS) entry which is preliminary data.</text>
</comment>
<dbReference type="SUPFAM" id="SSF52218">
    <property type="entry name" value="Flavoproteins"/>
    <property type="match status" value="1"/>
</dbReference>
<evidence type="ECO:0000313" key="4">
    <source>
        <dbReference type="Proteomes" id="UP000782312"/>
    </source>
</evidence>
<dbReference type="PANTHER" id="PTHR30543">
    <property type="entry name" value="CHROMATE REDUCTASE"/>
    <property type="match status" value="1"/>
</dbReference>
<dbReference type="EMBL" id="JACPUR010000030">
    <property type="protein sequence ID" value="MBI3128504.1"/>
    <property type="molecule type" value="Genomic_DNA"/>
</dbReference>
<dbReference type="PANTHER" id="PTHR30543:SF21">
    <property type="entry name" value="NAD(P)H-DEPENDENT FMN REDUCTASE LOT6"/>
    <property type="match status" value="1"/>
</dbReference>
<gene>
    <name evidence="3" type="ORF">HYZ11_12935</name>
</gene>
<organism evidence="3 4">
    <name type="scientific">Tectimicrobiota bacterium</name>
    <dbReference type="NCBI Taxonomy" id="2528274"/>
    <lineage>
        <taxon>Bacteria</taxon>
        <taxon>Pseudomonadati</taxon>
        <taxon>Nitrospinota/Tectimicrobiota group</taxon>
        <taxon>Candidatus Tectimicrobiota</taxon>
    </lineage>
</organism>
<evidence type="ECO:0000256" key="1">
    <source>
        <dbReference type="SAM" id="MobiDB-lite"/>
    </source>
</evidence>
<proteinExistence type="predicted"/>
<dbReference type="Gene3D" id="3.40.50.360">
    <property type="match status" value="1"/>
</dbReference>
<sequence length="192" mass="19900">MPTRAGRMTPAPGGGPAILAIGGSRRPGNNTGKALRIAVEELRAGGGRVDWVRLEALKLPLPGEPSDSPDPEALRNKVLASDAILIATPEYHGSISSTLKLAIDNLGFPSTLEGKTLAILGVAMGPSADNALAHLRHILTHIGGKVLPEQISVGSVHKKFGEDGRCLDPVVEEGIRRVARALLAAAGARAAR</sequence>
<evidence type="ECO:0000313" key="3">
    <source>
        <dbReference type="EMBL" id="MBI3128504.1"/>
    </source>
</evidence>
<dbReference type="InterPro" id="IPR029039">
    <property type="entry name" value="Flavoprotein-like_sf"/>
</dbReference>
<dbReference type="Proteomes" id="UP000782312">
    <property type="component" value="Unassembled WGS sequence"/>
</dbReference>